<feature type="region of interest" description="Disordered" evidence="1">
    <location>
        <begin position="286"/>
        <end position="305"/>
    </location>
</feature>
<comment type="caution">
    <text evidence="3">The sequence shown here is derived from an EMBL/GenBank/DDBJ whole genome shotgun (WGS) entry which is preliminary data.</text>
</comment>
<evidence type="ECO:0000313" key="4">
    <source>
        <dbReference type="Proteomes" id="UP000568106"/>
    </source>
</evidence>
<proteinExistence type="predicted"/>
<organism evidence="3 4">
    <name type="scientific">Tunturiibacter empetritectus</name>
    <dbReference type="NCBI Taxonomy" id="3069691"/>
    <lineage>
        <taxon>Bacteria</taxon>
        <taxon>Pseudomonadati</taxon>
        <taxon>Acidobacteriota</taxon>
        <taxon>Terriglobia</taxon>
        <taxon>Terriglobales</taxon>
        <taxon>Acidobacteriaceae</taxon>
        <taxon>Tunturiibacter</taxon>
    </lineage>
</organism>
<feature type="transmembrane region" description="Helical" evidence="2">
    <location>
        <begin position="88"/>
        <end position="107"/>
    </location>
</feature>
<protein>
    <submittedName>
        <fullName evidence="3">Uncharacterized protein</fullName>
    </submittedName>
</protein>
<evidence type="ECO:0000256" key="1">
    <source>
        <dbReference type="SAM" id="MobiDB-lite"/>
    </source>
</evidence>
<dbReference type="Proteomes" id="UP000568106">
    <property type="component" value="Unassembled WGS sequence"/>
</dbReference>
<keyword evidence="4" id="KW-1185">Reference proteome</keyword>
<sequence>MIHDLARAAINLNNRKTVEGPAAAHVVVRAGNVEQEQSEGADRAIRRRSLAFVQDGGNRLYFPHLGTPVALNAQKFQKAGSMKSQRKAIIFTAILMVTSIVSSSVFVKAQDEPNPDKEKFQEDLKAAVMNESITVAQLKEIKENLAILKEAKSERQPGAPVDLMTPYSAVTKIRATMASVKEPDRTTLRQDFQLMMATKQPEPSAEPDTPGKKLGKDIFAAVMHGEPTPPQVQQLQESLNSLESIKTSGGGMLEKFRAMKTAKSQIEETMNAGSFRPEDKQAVLDDLNNLGGKGGSGGGLRRQGL</sequence>
<evidence type="ECO:0000313" key="3">
    <source>
        <dbReference type="EMBL" id="MBB5317939.1"/>
    </source>
</evidence>
<feature type="compositionally biased region" description="Gly residues" evidence="1">
    <location>
        <begin position="291"/>
        <end position="305"/>
    </location>
</feature>
<reference evidence="3" key="1">
    <citation type="submission" date="2020-08" db="EMBL/GenBank/DDBJ databases">
        <title>Genomic Encyclopedia of Type Strains, Phase IV (KMG-V): Genome sequencing to study the core and pangenomes of soil and plant-associated prokaryotes.</title>
        <authorList>
            <person name="Whitman W."/>
        </authorList>
    </citation>
    <scope>NUCLEOTIDE SEQUENCE [LARGE SCALE GENOMIC DNA]</scope>
    <source>
        <strain evidence="3">M8UP27</strain>
    </source>
</reference>
<gene>
    <name evidence="3" type="ORF">HDF09_002625</name>
</gene>
<keyword evidence="2" id="KW-0472">Membrane</keyword>
<keyword evidence="2" id="KW-0812">Transmembrane</keyword>
<evidence type="ECO:0000256" key="2">
    <source>
        <dbReference type="SAM" id="Phobius"/>
    </source>
</evidence>
<name>A0A7W8MT87_9BACT</name>
<dbReference type="EMBL" id="JACHDY010000003">
    <property type="protein sequence ID" value="MBB5317939.1"/>
    <property type="molecule type" value="Genomic_DNA"/>
</dbReference>
<dbReference type="AlphaFoldDB" id="A0A7W8MT87"/>
<keyword evidence="2" id="KW-1133">Transmembrane helix</keyword>
<accession>A0A7W8MT87</accession>